<evidence type="ECO:0000256" key="1">
    <source>
        <dbReference type="ARBA" id="ARBA00004571"/>
    </source>
</evidence>
<gene>
    <name evidence="14" type="ORF">NTG6680_1000</name>
</gene>
<keyword evidence="14" id="KW-0675">Receptor</keyword>
<reference evidence="14 15" key="1">
    <citation type="submission" date="2021-10" db="EMBL/GenBank/DDBJ databases">
        <authorList>
            <person name="Koch H."/>
        </authorList>
    </citation>
    <scope>NUCLEOTIDE SEQUENCE [LARGE SCALE GENOMIC DNA]</scope>
    <source>
        <strain evidence="14">6680</strain>
    </source>
</reference>
<keyword evidence="5 12" id="KW-0812">Transmembrane</keyword>
<evidence type="ECO:0000256" key="12">
    <source>
        <dbReference type="PROSITE-ProRule" id="PRU01360"/>
    </source>
</evidence>
<evidence type="ECO:0000256" key="7">
    <source>
        <dbReference type="ARBA" id="ARBA00023004"/>
    </source>
</evidence>
<keyword evidence="9" id="KW-0798">TonB box</keyword>
<organism evidence="14 15">
    <name type="scientific">Candidatus Nitrotoga arctica</name>
    <dbReference type="NCBI Taxonomy" id="453162"/>
    <lineage>
        <taxon>Bacteria</taxon>
        <taxon>Pseudomonadati</taxon>
        <taxon>Pseudomonadota</taxon>
        <taxon>Betaproteobacteria</taxon>
        <taxon>Nitrosomonadales</taxon>
        <taxon>Gallionellaceae</taxon>
        <taxon>Candidatus Nitrotoga</taxon>
    </lineage>
</organism>
<comment type="subcellular location">
    <subcellularLocation>
        <location evidence="1 12">Cell outer membrane</location>
        <topology evidence="1 12">Multi-pass membrane protein</topology>
    </subcellularLocation>
</comment>
<feature type="domain" description="TonB-dependent receptor-like beta-barrel" evidence="13">
    <location>
        <begin position="28"/>
        <end position="312"/>
    </location>
</feature>
<evidence type="ECO:0000313" key="15">
    <source>
        <dbReference type="Proteomes" id="UP000839052"/>
    </source>
</evidence>
<dbReference type="Proteomes" id="UP000839052">
    <property type="component" value="Chromosome"/>
</dbReference>
<dbReference type="InterPro" id="IPR039426">
    <property type="entry name" value="TonB-dep_rcpt-like"/>
</dbReference>
<dbReference type="InterPro" id="IPR036942">
    <property type="entry name" value="Beta-barrel_TonB_sf"/>
</dbReference>
<dbReference type="PROSITE" id="PS52016">
    <property type="entry name" value="TONB_DEPENDENT_REC_3"/>
    <property type="match status" value="1"/>
</dbReference>
<keyword evidence="15" id="KW-1185">Reference proteome</keyword>
<keyword evidence="3 12" id="KW-1134">Transmembrane beta strand</keyword>
<evidence type="ECO:0000256" key="11">
    <source>
        <dbReference type="ARBA" id="ARBA00023237"/>
    </source>
</evidence>
<dbReference type="Gene3D" id="2.40.170.20">
    <property type="entry name" value="TonB-dependent receptor, beta-barrel domain"/>
    <property type="match status" value="1"/>
</dbReference>
<evidence type="ECO:0000256" key="6">
    <source>
        <dbReference type="ARBA" id="ARBA00022729"/>
    </source>
</evidence>
<protein>
    <submittedName>
        <fullName evidence="14">Ferrichrome-iron receptor</fullName>
    </submittedName>
</protein>
<evidence type="ECO:0000313" key="14">
    <source>
        <dbReference type="EMBL" id="CAG9932253.1"/>
    </source>
</evidence>
<keyword evidence="8" id="KW-0406">Ion transport</keyword>
<keyword evidence="10 12" id="KW-0472">Membrane</keyword>
<dbReference type="EMBL" id="OU912926">
    <property type="protein sequence ID" value="CAG9932253.1"/>
    <property type="molecule type" value="Genomic_DNA"/>
</dbReference>
<keyword evidence="6" id="KW-0732">Signal</keyword>
<keyword evidence="11 12" id="KW-0998">Cell outer membrane</keyword>
<evidence type="ECO:0000256" key="10">
    <source>
        <dbReference type="ARBA" id="ARBA00023136"/>
    </source>
</evidence>
<dbReference type="Pfam" id="PF00593">
    <property type="entry name" value="TonB_dep_Rec_b-barrel"/>
    <property type="match status" value="1"/>
</dbReference>
<comment type="similarity">
    <text evidence="12">Belongs to the TonB-dependent receptor family.</text>
</comment>
<evidence type="ECO:0000256" key="5">
    <source>
        <dbReference type="ARBA" id="ARBA00022692"/>
    </source>
</evidence>
<dbReference type="InterPro" id="IPR000531">
    <property type="entry name" value="Beta-barrel_TonB"/>
</dbReference>
<accession>A0ABN8ANK6</accession>
<name>A0ABN8ANK6_9PROT</name>
<keyword evidence="2 12" id="KW-0813">Transport</keyword>
<sequence length="333" mass="37121">MAEHAVLFGIDSNRSDLTLNAFASAVTPPLNVFSPVYNQTIPNPEILTADGKQRIQQLGFYLQDQVKFNQRWILTLGGRQDRVKTIHNDVPQGIAETSKQNAFSGRAGLTYLMSNGLAPYISYAESFVPQVSSTFDGRLLDPSRGRQYEIGIKYQPENSNNLYTAAVFDLTKTNVATPDLNPAHLVLNPFASIQTGAIRSRGLELEARTELTRNLNAIGAFTYNDVEVTKSNDVDLGKVPPRVPKTTASLWLDYKLSGPVWRGFGFGSGVRYTDSRFNDSTNTSSLPSFTLFDAEVRYESGHWRYALNAANLFNKQYTSTRNTFTHFLGTHRL</sequence>
<keyword evidence="7" id="KW-0408">Iron</keyword>
<proteinExistence type="inferred from homology"/>
<dbReference type="PANTHER" id="PTHR32552">
    <property type="entry name" value="FERRICHROME IRON RECEPTOR-RELATED"/>
    <property type="match status" value="1"/>
</dbReference>
<evidence type="ECO:0000259" key="13">
    <source>
        <dbReference type="Pfam" id="PF00593"/>
    </source>
</evidence>
<evidence type="ECO:0000256" key="2">
    <source>
        <dbReference type="ARBA" id="ARBA00022448"/>
    </source>
</evidence>
<evidence type="ECO:0000256" key="9">
    <source>
        <dbReference type="ARBA" id="ARBA00023077"/>
    </source>
</evidence>
<dbReference type="SUPFAM" id="SSF56935">
    <property type="entry name" value="Porins"/>
    <property type="match status" value="1"/>
</dbReference>
<evidence type="ECO:0000256" key="8">
    <source>
        <dbReference type="ARBA" id="ARBA00023065"/>
    </source>
</evidence>
<evidence type="ECO:0000256" key="3">
    <source>
        <dbReference type="ARBA" id="ARBA00022452"/>
    </source>
</evidence>
<keyword evidence="4" id="KW-0410">Iron transport</keyword>
<dbReference type="PANTHER" id="PTHR32552:SF68">
    <property type="entry name" value="FERRICHROME OUTER MEMBRANE TRANSPORTER_PHAGE RECEPTOR"/>
    <property type="match status" value="1"/>
</dbReference>
<evidence type="ECO:0000256" key="4">
    <source>
        <dbReference type="ARBA" id="ARBA00022496"/>
    </source>
</evidence>